<reference evidence="8 9" key="1">
    <citation type="submission" date="2024-08" db="EMBL/GenBank/DDBJ databases">
        <authorList>
            <person name="Cucini C."/>
            <person name="Frati F."/>
        </authorList>
    </citation>
    <scope>NUCLEOTIDE SEQUENCE [LARGE SCALE GENOMIC DNA]</scope>
</reference>
<keyword evidence="6" id="KW-0732">Signal</keyword>
<sequence>MKGINVVAGFVLAFLSTAHGNPFSCYDNVQCVAGNALAYDQARCTPEWGAFPRVNGETNDLIQQQLKSSFEYLLIASHFKEWKYNRPGFANYFSKLSDDNWDEAINLMLHMVERGGKLITDFKVDMPGPGDATTSYQLKEIEALSKALDKERRTATRTLHLAHLANHGQGVPHDAEFADFLAERLHKNSVLRIKHLANYVKLLSDIVSDANVDSAYALFKFDTEYLK</sequence>
<gene>
    <name evidence="8" type="ORF">ODALV1_LOCUS3947</name>
</gene>
<dbReference type="SUPFAM" id="SSF47240">
    <property type="entry name" value="Ferritin-like"/>
    <property type="match status" value="1"/>
</dbReference>
<dbReference type="PROSITE" id="PS50905">
    <property type="entry name" value="FERRITIN_LIKE"/>
    <property type="match status" value="1"/>
</dbReference>
<protein>
    <recommendedName>
        <fullName evidence="5">Ferritin</fullName>
    </recommendedName>
</protein>
<evidence type="ECO:0000256" key="4">
    <source>
        <dbReference type="ARBA" id="ARBA00023004"/>
    </source>
</evidence>
<evidence type="ECO:0000313" key="9">
    <source>
        <dbReference type="Proteomes" id="UP001642540"/>
    </source>
</evidence>
<feature type="signal peptide" evidence="6">
    <location>
        <begin position="1"/>
        <end position="20"/>
    </location>
</feature>
<keyword evidence="4 5" id="KW-0408">Iron</keyword>
<feature type="domain" description="Ferritin-like diiron" evidence="7">
    <location>
        <begin position="48"/>
        <end position="207"/>
    </location>
</feature>
<proteinExistence type="inferred from homology"/>
<dbReference type="Gene3D" id="1.20.1260.10">
    <property type="match status" value="1"/>
</dbReference>
<feature type="chain" id="PRO_5047239671" description="Ferritin" evidence="6">
    <location>
        <begin position="21"/>
        <end position="227"/>
    </location>
</feature>
<keyword evidence="2 5" id="KW-0409">Iron storage</keyword>
<dbReference type="InterPro" id="IPR009040">
    <property type="entry name" value="Ferritin-like_diiron"/>
</dbReference>
<evidence type="ECO:0000256" key="2">
    <source>
        <dbReference type="ARBA" id="ARBA00022434"/>
    </source>
</evidence>
<name>A0ABP1PWB9_9HEXA</name>
<evidence type="ECO:0000256" key="6">
    <source>
        <dbReference type="SAM" id="SignalP"/>
    </source>
</evidence>
<evidence type="ECO:0000313" key="8">
    <source>
        <dbReference type="EMBL" id="CAL8077887.1"/>
    </source>
</evidence>
<dbReference type="InterPro" id="IPR008331">
    <property type="entry name" value="Ferritin_DPS_dom"/>
</dbReference>
<dbReference type="EMBL" id="CAXLJM020000013">
    <property type="protein sequence ID" value="CAL8077887.1"/>
    <property type="molecule type" value="Genomic_DNA"/>
</dbReference>
<keyword evidence="3 5" id="KW-0479">Metal-binding</keyword>
<comment type="function">
    <text evidence="5">Stores iron in a soluble, non-toxic, readily available form. Important for iron homeostasis. Iron is taken up in the ferrous form and deposited as ferric hydroxides after oxidation.</text>
</comment>
<dbReference type="PANTHER" id="PTHR11431">
    <property type="entry name" value="FERRITIN"/>
    <property type="match status" value="1"/>
</dbReference>
<comment type="similarity">
    <text evidence="1 5">Belongs to the ferritin family.</text>
</comment>
<keyword evidence="9" id="KW-1185">Reference proteome</keyword>
<accession>A0ABP1PWB9</accession>
<dbReference type="InterPro" id="IPR012347">
    <property type="entry name" value="Ferritin-like"/>
</dbReference>
<evidence type="ECO:0000256" key="3">
    <source>
        <dbReference type="ARBA" id="ARBA00022723"/>
    </source>
</evidence>
<dbReference type="InterPro" id="IPR001519">
    <property type="entry name" value="Ferritin"/>
</dbReference>
<evidence type="ECO:0000259" key="7">
    <source>
        <dbReference type="PROSITE" id="PS50905"/>
    </source>
</evidence>
<evidence type="ECO:0000256" key="1">
    <source>
        <dbReference type="ARBA" id="ARBA00007513"/>
    </source>
</evidence>
<organism evidence="8 9">
    <name type="scientific">Orchesella dallaii</name>
    <dbReference type="NCBI Taxonomy" id="48710"/>
    <lineage>
        <taxon>Eukaryota</taxon>
        <taxon>Metazoa</taxon>
        <taxon>Ecdysozoa</taxon>
        <taxon>Arthropoda</taxon>
        <taxon>Hexapoda</taxon>
        <taxon>Collembola</taxon>
        <taxon>Entomobryomorpha</taxon>
        <taxon>Entomobryoidea</taxon>
        <taxon>Orchesellidae</taxon>
        <taxon>Orchesellinae</taxon>
        <taxon>Orchesella</taxon>
    </lineage>
</organism>
<dbReference type="PANTHER" id="PTHR11431:SF51">
    <property type="entry name" value="FERRITIN"/>
    <property type="match status" value="1"/>
</dbReference>
<dbReference type="InterPro" id="IPR009078">
    <property type="entry name" value="Ferritin-like_SF"/>
</dbReference>
<evidence type="ECO:0000256" key="5">
    <source>
        <dbReference type="RuleBase" id="RU361145"/>
    </source>
</evidence>
<comment type="caution">
    <text evidence="8">The sequence shown here is derived from an EMBL/GenBank/DDBJ whole genome shotgun (WGS) entry which is preliminary data.</text>
</comment>
<dbReference type="Pfam" id="PF00210">
    <property type="entry name" value="Ferritin"/>
    <property type="match status" value="1"/>
</dbReference>
<dbReference type="Proteomes" id="UP001642540">
    <property type="component" value="Unassembled WGS sequence"/>
</dbReference>